<evidence type="ECO:0000313" key="1">
    <source>
        <dbReference type="EMBL" id="KAJ9583213.1"/>
    </source>
</evidence>
<gene>
    <name evidence="1" type="ORF">L9F63_022445</name>
</gene>
<sequence length="91" mass="10391">VVKTSVYVVFYHRILESRIKVGLHYKPVAGLDRPALYLNKGFSSVNEGFAEAESVSRFRRKYNMLQCASADYKLNISCYLIGDLQTPWALN</sequence>
<dbReference type="EMBL" id="JASPKZ010007643">
    <property type="protein sequence ID" value="KAJ9583213.1"/>
    <property type="molecule type" value="Genomic_DNA"/>
</dbReference>
<proteinExistence type="predicted"/>
<protein>
    <submittedName>
        <fullName evidence="1">Uncharacterized protein</fullName>
    </submittedName>
</protein>
<reference evidence="1" key="1">
    <citation type="journal article" date="2023" name="IScience">
        <title>Live-bearing cockroach genome reveals convergent evolutionary mechanisms linked to viviparity in insects and beyond.</title>
        <authorList>
            <person name="Fouks B."/>
            <person name="Harrison M.C."/>
            <person name="Mikhailova A.A."/>
            <person name="Marchal E."/>
            <person name="English S."/>
            <person name="Carruthers M."/>
            <person name="Jennings E.C."/>
            <person name="Chiamaka E.L."/>
            <person name="Frigard R.A."/>
            <person name="Pippel M."/>
            <person name="Attardo G.M."/>
            <person name="Benoit J.B."/>
            <person name="Bornberg-Bauer E."/>
            <person name="Tobe S.S."/>
        </authorList>
    </citation>
    <scope>NUCLEOTIDE SEQUENCE</scope>
    <source>
        <strain evidence="1">Stay&amp;Tobe</strain>
    </source>
</reference>
<dbReference type="Proteomes" id="UP001233999">
    <property type="component" value="Unassembled WGS sequence"/>
</dbReference>
<accession>A0AAD8EAJ4</accession>
<organism evidence="1 2">
    <name type="scientific">Diploptera punctata</name>
    <name type="common">Pacific beetle cockroach</name>
    <dbReference type="NCBI Taxonomy" id="6984"/>
    <lineage>
        <taxon>Eukaryota</taxon>
        <taxon>Metazoa</taxon>
        <taxon>Ecdysozoa</taxon>
        <taxon>Arthropoda</taxon>
        <taxon>Hexapoda</taxon>
        <taxon>Insecta</taxon>
        <taxon>Pterygota</taxon>
        <taxon>Neoptera</taxon>
        <taxon>Polyneoptera</taxon>
        <taxon>Dictyoptera</taxon>
        <taxon>Blattodea</taxon>
        <taxon>Blaberoidea</taxon>
        <taxon>Blaberidae</taxon>
        <taxon>Diplopterinae</taxon>
        <taxon>Diploptera</taxon>
    </lineage>
</organism>
<comment type="caution">
    <text evidence="1">The sequence shown here is derived from an EMBL/GenBank/DDBJ whole genome shotgun (WGS) entry which is preliminary data.</text>
</comment>
<evidence type="ECO:0000313" key="2">
    <source>
        <dbReference type="Proteomes" id="UP001233999"/>
    </source>
</evidence>
<feature type="non-terminal residue" evidence="1">
    <location>
        <position position="91"/>
    </location>
</feature>
<reference evidence="1" key="2">
    <citation type="submission" date="2023-05" db="EMBL/GenBank/DDBJ databases">
        <authorList>
            <person name="Fouks B."/>
        </authorList>
    </citation>
    <scope>NUCLEOTIDE SEQUENCE</scope>
    <source>
        <strain evidence="1">Stay&amp;Tobe</strain>
        <tissue evidence="1">Testes</tissue>
    </source>
</reference>
<dbReference type="AlphaFoldDB" id="A0AAD8EAJ4"/>
<keyword evidence="2" id="KW-1185">Reference proteome</keyword>
<name>A0AAD8EAJ4_DIPPU</name>
<feature type="non-terminal residue" evidence="1">
    <location>
        <position position="1"/>
    </location>
</feature>